<dbReference type="FunFam" id="2.60.40.10:FF:000022">
    <property type="entry name" value="Cardiac titin"/>
    <property type="match status" value="6"/>
</dbReference>
<keyword evidence="3" id="KW-1185">Reference proteome</keyword>
<dbReference type="PANTHER" id="PTHR47633:SF4">
    <property type="entry name" value="MYOPALLADIN ISOFORM X1"/>
    <property type="match status" value="1"/>
</dbReference>
<dbReference type="InterPro" id="IPR036179">
    <property type="entry name" value="Ig-like_dom_sf"/>
</dbReference>
<reference evidence="2" key="2">
    <citation type="submission" date="2025-09" db="UniProtKB">
        <authorList>
            <consortium name="Ensembl"/>
        </authorList>
    </citation>
    <scope>IDENTIFICATION</scope>
</reference>
<dbReference type="InterPro" id="IPR003598">
    <property type="entry name" value="Ig_sub2"/>
</dbReference>
<dbReference type="InterPro" id="IPR003599">
    <property type="entry name" value="Ig_sub"/>
</dbReference>
<dbReference type="CDD" id="cd00096">
    <property type="entry name" value="Ig"/>
    <property type="match status" value="5"/>
</dbReference>
<sequence length="585" mass="64342">GQTVTLQAAVRGSEPISVTWMKGQEIIKEDGKIKMSFTNGVAVLIIPDVQISFGGKYTCLAENEAGSQTSVGELIVKGLSELIQVTAGDPATLEYTVTGTPELKPKWYKDGRPLAASKKYRISFKNNVAQLKFYSAELHDSGQYTFEISNEVGSSSCETTFTVLDRDIAPFFTKPLRNVDSIVSGSCRLDCKIAGSLPMRVSWFKDGKEIASSDKYRIAFVEGTASLEISRVDMNDAGNFTCRATNSVGSKESSGALIVQGPATFIEKLEPSQLLKKGDATQLVCKVTGTPPIKITWFVNDREIKESNKHKMSFVESTAVLRLTDVGTEDSGEYMCEAQNEAGSDHCSSIVIVKESPYFTKEFKPVEVLKEYDVMLLAEVAGTPPFEITWFKDNTVLRSGRKYKTFIQDQLVSLQILKFVAADAGEYQCRVTNEVGSSTCSARVTLREPPSFVKKIESTSSLRGGTAAFQATLKGSLPITVTWLKDNDEVTEDDNIRMTFENNVASLYLSGIEVKHDGKYVCQAKNDAGIQRCSALLSVKGWFTKLASGLRTKCRCEPFSRAVHSPHLFLCFLQNLQPSPRKLCP</sequence>
<dbReference type="SUPFAM" id="SSF48726">
    <property type="entry name" value="Immunoglobulin"/>
    <property type="match status" value="6"/>
</dbReference>
<feature type="domain" description="Ig-like" evidence="1">
    <location>
        <begin position="450"/>
        <end position="538"/>
    </location>
</feature>
<dbReference type="Pfam" id="PF07679">
    <property type="entry name" value="I-set"/>
    <property type="match status" value="6"/>
</dbReference>
<dbReference type="PANTHER" id="PTHR47633">
    <property type="entry name" value="IMMUNOGLOBULIN"/>
    <property type="match status" value="1"/>
</dbReference>
<dbReference type="GeneTree" id="ENSGT01110000267173"/>
<name>A0A8D2H6D2_UROPR</name>
<feature type="domain" description="Ig-like" evidence="1">
    <location>
        <begin position="357"/>
        <end position="445"/>
    </location>
</feature>
<dbReference type="InterPro" id="IPR013098">
    <property type="entry name" value="Ig_I-set"/>
</dbReference>
<evidence type="ECO:0000259" key="1">
    <source>
        <dbReference type="PROSITE" id="PS50835"/>
    </source>
</evidence>
<feature type="domain" description="Ig-like" evidence="1">
    <location>
        <begin position="170"/>
        <end position="258"/>
    </location>
</feature>
<dbReference type="Proteomes" id="UP000694417">
    <property type="component" value="Unplaced"/>
</dbReference>
<organism evidence="2 3">
    <name type="scientific">Urocitellus parryii</name>
    <name type="common">Arctic ground squirrel</name>
    <name type="synonym">Spermophilus parryii</name>
    <dbReference type="NCBI Taxonomy" id="9999"/>
    <lineage>
        <taxon>Eukaryota</taxon>
        <taxon>Metazoa</taxon>
        <taxon>Chordata</taxon>
        <taxon>Craniata</taxon>
        <taxon>Vertebrata</taxon>
        <taxon>Euteleostomi</taxon>
        <taxon>Mammalia</taxon>
        <taxon>Eutheria</taxon>
        <taxon>Euarchontoglires</taxon>
        <taxon>Glires</taxon>
        <taxon>Rodentia</taxon>
        <taxon>Sciuromorpha</taxon>
        <taxon>Sciuridae</taxon>
        <taxon>Xerinae</taxon>
        <taxon>Marmotini</taxon>
        <taxon>Urocitellus</taxon>
    </lineage>
</organism>
<dbReference type="PROSITE" id="PS50835">
    <property type="entry name" value="IG_LIKE"/>
    <property type="match status" value="6"/>
</dbReference>
<proteinExistence type="predicted"/>
<feature type="domain" description="Ig-like" evidence="1">
    <location>
        <begin position="1"/>
        <end position="72"/>
    </location>
</feature>
<evidence type="ECO:0000313" key="2">
    <source>
        <dbReference type="Ensembl" id="ENSUPAP00010007243.1"/>
    </source>
</evidence>
<dbReference type="AlphaFoldDB" id="A0A8D2H6D2"/>
<feature type="domain" description="Ig-like" evidence="1">
    <location>
        <begin position="88"/>
        <end position="162"/>
    </location>
</feature>
<dbReference type="Ensembl" id="ENSUPAT00010008278.1">
    <property type="protein sequence ID" value="ENSUPAP00010007243.1"/>
    <property type="gene ID" value="ENSUPAG00010005845.1"/>
</dbReference>
<dbReference type="InterPro" id="IPR013783">
    <property type="entry name" value="Ig-like_fold"/>
</dbReference>
<protein>
    <recommendedName>
        <fullName evidence="1">Ig-like domain-containing protein</fullName>
    </recommendedName>
</protein>
<dbReference type="SMART" id="SM00409">
    <property type="entry name" value="IG"/>
    <property type="match status" value="6"/>
</dbReference>
<feature type="domain" description="Ig-like" evidence="1">
    <location>
        <begin position="262"/>
        <end position="351"/>
    </location>
</feature>
<dbReference type="SMART" id="SM00408">
    <property type="entry name" value="IGc2"/>
    <property type="match status" value="6"/>
</dbReference>
<accession>A0A8D2H6D2</accession>
<evidence type="ECO:0000313" key="3">
    <source>
        <dbReference type="Proteomes" id="UP000694417"/>
    </source>
</evidence>
<dbReference type="InterPro" id="IPR007110">
    <property type="entry name" value="Ig-like_dom"/>
</dbReference>
<reference evidence="2" key="1">
    <citation type="submission" date="2025-08" db="UniProtKB">
        <authorList>
            <consortium name="Ensembl"/>
        </authorList>
    </citation>
    <scope>IDENTIFICATION</scope>
</reference>
<dbReference type="Gene3D" id="2.60.40.10">
    <property type="entry name" value="Immunoglobulins"/>
    <property type="match status" value="6"/>
</dbReference>